<dbReference type="PANTHER" id="PTHR12223">
    <property type="entry name" value="VESICULAR MANNOSE-BINDING LECTIN"/>
    <property type="match status" value="1"/>
</dbReference>
<dbReference type="InterPro" id="IPR026341">
    <property type="entry name" value="T9SS_type_B"/>
</dbReference>
<protein>
    <submittedName>
        <fullName evidence="2">Secreted protein containing Legume lectin domain</fullName>
    </submittedName>
</protein>
<dbReference type="GO" id="GO:0005975">
    <property type="term" value="P:carbohydrate metabolic process"/>
    <property type="evidence" value="ECO:0007669"/>
    <property type="project" value="UniProtKB-ARBA"/>
</dbReference>
<keyword evidence="1" id="KW-0732">Signal</keyword>
<keyword evidence="2" id="KW-0430">Lectin</keyword>
<reference evidence="2" key="1">
    <citation type="journal article" date="2012" name="Environ. Microbiol.">
        <title>Genomic content of uncultured Bacteroidetes from contrasting oceanic provinces in the North Atlantic Ocean.</title>
        <authorList>
            <person name="Gomez-Pereira P.R."/>
            <person name="Schuler M."/>
            <person name="Fuchs B.M."/>
            <person name="Bennke C."/>
            <person name="Teeling H."/>
            <person name="Waldmann J."/>
            <person name="Richter M."/>
            <person name="Barbe V."/>
            <person name="Bataille E."/>
            <person name="Glockner F.O."/>
            <person name="Amann R."/>
        </authorList>
    </citation>
    <scope>NUCLEOTIDE SEQUENCE</scope>
</reference>
<dbReference type="SUPFAM" id="SSF49899">
    <property type="entry name" value="Concanavalin A-like lectins/glucanases"/>
    <property type="match status" value="1"/>
</dbReference>
<organism evidence="2">
    <name type="scientific">uncultured Flavobacteriia bacterium</name>
    <dbReference type="NCBI Taxonomy" id="212695"/>
    <lineage>
        <taxon>Bacteria</taxon>
        <taxon>Pseudomonadati</taxon>
        <taxon>Bacteroidota</taxon>
        <taxon>Flavobacteriia</taxon>
        <taxon>environmental samples</taxon>
    </lineage>
</organism>
<sequence length="945" mass="102577">MKLNKLCYFTLITFLISLKGHSQLNASVIGSAQVLDNNCFLITPAVNDQSGGVWYDNSIDFSNDFTIYYQSYFGSNDADGADGMALVFKQNSTPAIGNTGAYVGYGGIDQSLIIEFDTFQNNGGADQGPEAFSDPTYDHIAIMKNGVSDHASSSNLSGPIQASISSVNIEDGVDHDVKIEWVSSSQTLNVYFDCNLRLSVTEDFKNTIFEGDSSVYFGFVGSTGGLNNIHRVCFNSISFIDNLTLDDETICEGESIQVDASIPSGDSYLWSPALGVSDINSPSPLLSPIETTTYFVSITDICGDPSSQSITINVAQGEAPLFEQIAPICFEDVLDPLPNTSIEGITGTWLPAIDNTLTTEYTFTPDDGQCASTSEMTIIVLTQTNPDFNQIDDVCEGTEIWTGGSPFSVESNNGIIGVWTPAFDAYNTTTYSFIPDDGQCASTSEMTVVIIPQTNPDFTQIDDVCEGTQLTLPTTSNEGITGTWSPVINNTITAEYTFTPDPDQCANQTTMTVVVNEKVNPVFDSVDTICSGEIIPEFPTTSLNGITGTWSPALDNTVTTTYTFTPDEDECANPINTTINVLPNLESTFNQLDEICEGQSLTLPLTSNEGVSGTWLPAIDNTLTTEYTFTPDTNQCASEGTMVVTVTPLIIPTFTEIGTICIGDTLPELPSTSINNITGSWSPTISNAASAEYTFTPNDGQCALDTTMTVNVIEEIEPEFTQIDPICIGQIISPLPLVSNNNIIGTWSPTLNNLETTTYTFTPENGQCSYLTTMTIEVGTFSPISITASNISNDFDSNQIISVTASGGSGNYEFQLDGGSWQSNSIFEYVTGCEEHIVAARDVDGCIFETETSVMIMDYPKFFTPNYDGYNDTWNIKCLEDNPLAKVSIFDRFGKLLLSFKPTQNDWDGTFNGQLVPTSDYWFVASYLNSDGTETQFRSHFTLRY</sequence>
<accession>H6RG58</accession>
<dbReference type="AlphaFoldDB" id="H6RG58"/>
<reference evidence="2" key="2">
    <citation type="submission" date="2012-02" db="EMBL/GenBank/DDBJ databases">
        <authorList>
            <person name="Genoscope - CEA"/>
        </authorList>
    </citation>
    <scope>NUCLEOTIDE SEQUENCE</scope>
</reference>
<dbReference type="Gene3D" id="2.60.40.1220">
    <property type="match status" value="4"/>
</dbReference>
<dbReference type="Pfam" id="PF13585">
    <property type="entry name" value="CHU_C"/>
    <property type="match status" value="1"/>
</dbReference>
<evidence type="ECO:0000313" key="2">
    <source>
        <dbReference type="EMBL" id="CCG00019.1"/>
    </source>
</evidence>
<dbReference type="InterPro" id="IPR051136">
    <property type="entry name" value="Intracellular_Lectin-GPT"/>
</dbReference>
<dbReference type="Pfam" id="PF18483">
    <property type="entry name" value="Lectin_L-type_dom"/>
    <property type="match status" value="1"/>
</dbReference>
<dbReference type="GO" id="GO:0030246">
    <property type="term" value="F:carbohydrate binding"/>
    <property type="evidence" value="ECO:0007669"/>
    <property type="project" value="UniProtKB-KW"/>
</dbReference>
<dbReference type="GO" id="GO:0004553">
    <property type="term" value="F:hydrolase activity, hydrolyzing O-glycosyl compounds"/>
    <property type="evidence" value="ECO:0007669"/>
    <property type="project" value="UniProtKB-ARBA"/>
</dbReference>
<dbReference type="NCBIfam" id="TIGR04131">
    <property type="entry name" value="Bac_Flav_CTERM"/>
    <property type="match status" value="1"/>
</dbReference>
<dbReference type="PANTHER" id="PTHR12223:SF19">
    <property type="entry name" value="LEGUME LECTIN DOMAIN-CONTAINING PROTEIN"/>
    <property type="match status" value="1"/>
</dbReference>
<dbReference type="EMBL" id="FO117596">
    <property type="protein sequence ID" value="CCG00019.1"/>
    <property type="molecule type" value="Genomic_DNA"/>
</dbReference>
<proteinExistence type="predicted"/>
<evidence type="ECO:0000256" key="1">
    <source>
        <dbReference type="ARBA" id="ARBA00022729"/>
    </source>
</evidence>
<dbReference type="Gene3D" id="2.60.120.200">
    <property type="match status" value="1"/>
</dbReference>
<dbReference type="CDD" id="cd01951">
    <property type="entry name" value="lectin_L-type"/>
    <property type="match status" value="1"/>
</dbReference>
<name>H6RG58_9BACT</name>
<gene>
    <name evidence="2" type="ORF">VIS_S3CGB60006</name>
</gene>
<dbReference type="InterPro" id="IPR013320">
    <property type="entry name" value="ConA-like_dom_sf"/>
</dbReference>
<dbReference type="InterPro" id="IPR014755">
    <property type="entry name" value="Cu-Rt/internalin_Ig-like"/>
</dbReference>
<dbReference type="InterPro" id="IPR056573">
    <property type="entry name" value="Lectin_L-type_dom"/>
</dbReference>